<dbReference type="PROSITE" id="PS50928">
    <property type="entry name" value="ABC_TM1"/>
    <property type="match status" value="1"/>
</dbReference>
<keyword evidence="2 7" id="KW-0813">Transport</keyword>
<dbReference type="Pfam" id="PF00528">
    <property type="entry name" value="BPD_transp_1"/>
    <property type="match status" value="1"/>
</dbReference>
<keyword evidence="5 7" id="KW-1133">Transmembrane helix</keyword>
<feature type="transmembrane region" description="Helical" evidence="7">
    <location>
        <begin position="142"/>
        <end position="163"/>
    </location>
</feature>
<sequence length="305" mass="33075">MGYYIGRRLLEAIPTLFLIVTIVFFLVFIVGDPIALMLGENALPEQVARIRDSMGLNDPLIIQYLRYLGSVLTGHFGESYQYHEPAIGIVLERLPLTLTLAIGAIVLAIVIAIPLGVWAAVHRGGTIDNLVSSVSVIAKAMPSFWLGIMLILLFSVTLGWFPVSGSGSWAHIVLPVITLGTGTAAEITRLVRSSMVEILGQDYIRTAYGKGLKDSAVLFRHGLSNAFIPVTSITVLQFSHLLSGALITEAVFAWPGLGQLLVKAVTQRDMPLIQAAVFIVALMVIALSILSDISFKLVDRRIKLD</sequence>
<evidence type="ECO:0000256" key="6">
    <source>
        <dbReference type="ARBA" id="ARBA00023136"/>
    </source>
</evidence>
<evidence type="ECO:0000256" key="5">
    <source>
        <dbReference type="ARBA" id="ARBA00022989"/>
    </source>
</evidence>
<dbReference type="Gene3D" id="1.10.3720.10">
    <property type="entry name" value="MetI-like"/>
    <property type="match status" value="1"/>
</dbReference>
<feature type="domain" description="ABC transmembrane type-1" evidence="8">
    <location>
        <begin position="94"/>
        <end position="291"/>
    </location>
</feature>
<dbReference type="InterPro" id="IPR000515">
    <property type="entry name" value="MetI-like"/>
</dbReference>
<dbReference type="InterPro" id="IPR045621">
    <property type="entry name" value="BPD_transp_1_N"/>
</dbReference>
<comment type="similarity">
    <text evidence="7">Belongs to the binding-protein-dependent transport system permease family.</text>
</comment>
<evidence type="ECO:0000259" key="8">
    <source>
        <dbReference type="PROSITE" id="PS50928"/>
    </source>
</evidence>
<evidence type="ECO:0000313" key="9">
    <source>
        <dbReference type="EMBL" id="MDQ4214979.1"/>
    </source>
</evidence>
<feature type="transmembrane region" description="Helical" evidence="7">
    <location>
        <begin position="100"/>
        <end position="121"/>
    </location>
</feature>
<organism evidence="9 10">
    <name type="scientific">Microbacterium capsulatum</name>
    <dbReference type="NCBI Taxonomy" id="3041921"/>
    <lineage>
        <taxon>Bacteria</taxon>
        <taxon>Bacillati</taxon>
        <taxon>Actinomycetota</taxon>
        <taxon>Actinomycetes</taxon>
        <taxon>Micrococcales</taxon>
        <taxon>Microbacteriaceae</taxon>
        <taxon>Microbacterium</taxon>
    </lineage>
</organism>
<feature type="transmembrane region" description="Helical" evidence="7">
    <location>
        <begin position="12"/>
        <end position="31"/>
    </location>
</feature>
<dbReference type="Pfam" id="PF19300">
    <property type="entry name" value="BPD_transp_1_N"/>
    <property type="match status" value="1"/>
</dbReference>
<keyword evidence="3" id="KW-1003">Cell membrane</keyword>
<feature type="transmembrane region" description="Helical" evidence="7">
    <location>
        <begin position="272"/>
        <end position="295"/>
    </location>
</feature>
<comment type="subcellular location">
    <subcellularLocation>
        <location evidence="1 7">Cell membrane</location>
        <topology evidence="1 7">Multi-pass membrane protein</topology>
    </subcellularLocation>
</comment>
<feature type="transmembrane region" description="Helical" evidence="7">
    <location>
        <begin position="226"/>
        <end position="252"/>
    </location>
</feature>
<dbReference type="Proteomes" id="UP001230289">
    <property type="component" value="Unassembled WGS sequence"/>
</dbReference>
<protein>
    <submittedName>
        <fullName evidence="9">ABC transporter permease</fullName>
    </submittedName>
</protein>
<proteinExistence type="inferred from homology"/>
<keyword evidence="4 7" id="KW-0812">Transmembrane</keyword>
<feature type="transmembrane region" description="Helical" evidence="7">
    <location>
        <begin position="169"/>
        <end position="187"/>
    </location>
</feature>
<evidence type="ECO:0000256" key="7">
    <source>
        <dbReference type="RuleBase" id="RU363032"/>
    </source>
</evidence>
<dbReference type="PANTHER" id="PTHR43163">
    <property type="entry name" value="DIPEPTIDE TRANSPORT SYSTEM PERMEASE PROTEIN DPPB-RELATED"/>
    <property type="match status" value="1"/>
</dbReference>
<comment type="caution">
    <text evidence="9">The sequence shown here is derived from an EMBL/GenBank/DDBJ whole genome shotgun (WGS) entry which is preliminary data.</text>
</comment>
<dbReference type="CDD" id="cd06261">
    <property type="entry name" value="TM_PBP2"/>
    <property type="match status" value="1"/>
</dbReference>
<dbReference type="SUPFAM" id="SSF161098">
    <property type="entry name" value="MetI-like"/>
    <property type="match status" value="1"/>
</dbReference>
<evidence type="ECO:0000256" key="4">
    <source>
        <dbReference type="ARBA" id="ARBA00022692"/>
    </source>
</evidence>
<dbReference type="PANTHER" id="PTHR43163:SF6">
    <property type="entry name" value="DIPEPTIDE TRANSPORT SYSTEM PERMEASE PROTEIN DPPB-RELATED"/>
    <property type="match status" value="1"/>
</dbReference>
<evidence type="ECO:0000256" key="2">
    <source>
        <dbReference type="ARBA" id="ARBA00022448"/>
    </source>
</evidence>
<reference evidence="9 10" key="1">
    <citation type="submission" date="2023-08" db="EMBL/GenBank/DDBJ databases">
        <title>Microbacterium sp. nov., isolated from a waste landfill.</title>
        <authorList>
            <person name="Wen W."/>
        </authorList>
    </citation>
    <scope>NUCLEOTIDE SEQUENCE [LARGE SCALE GENOMIC DNA]</scope>
    <source>
        <strain evidence="9 10">ASV81</strain>
    </source>
</reference>
<evidence type="ECO:0000256" key="3">
    <source>
        <dbReference type="ARBA" id="ARBA00022475"/>
    </source>
</evidence>
<evidence type="ECO:0000313" key="10">
    <source>
        <dbReference type="Proteomes" id="UP001230289"/>
    </source>
</evidence>
<dbReference type="InterPro" id="IPR035906">
    <property type="entry name" value="MetI-like_sf"/>
</dbReference>
<dbReference type="RefSeq" id="WP_308489930.1">
    <property type="nucleotide sequence ID" value="NZ_JAVFCB010000008.1"/>
</dbReference>
<keyword evidence="6 7" id="KW-0472">Membrane</keyword>
<gene>
    <name evidence="9" type="ORF">RBR11_13740</name>
</gene>
<keyword evidence="10" id="KW-1185">Reference proteome</keyword>
<accession>A0ABU0XIL2</accession>
<dbReference type="EMBL" id="JAVFCB010000008">
    <property type="protein sequence ID" value="MDQ4214979.1"/>
    <property type="molecule type" value="Genomic_DNA"/>
</dbReference>
<evidence type="ECO:0000256" key="1">
    <source>
        <dbReference type="ARBA" id="ARBA00004651"/>
    </source>
</evidence>
<name>A0ABU0XIL2_9MICO</name>